<keyword evidence="2" id="KW-0521">NADP</keyword>
<evidence type="ECO:0000256" key="3">
    <source>
        <dbReference type="ARBA" id="ARBA00023002"/>
    </source>
</evidence>
<dbReference type="EMBL" id="ML119053">
    <property type="protein sequence ID" value="ROT39953.1"/>
    <property type="molecule type" value="Genomic_DNA"/>
</dbReference>
<dbReference type="PANTHER" id="PTHR42748:SF30">
    <property type="entry name" value="NMRA-LIKE DOMAIN-CONTAINING PROTEIN"/>
    <property type="match status" value="1"/>
</dbReference>
<dbReference type="RefSeq" id="XP_028467759.1">
    <property type="nucleotide sequence ID" value="XM_028606800.1"/>
</dbReference>
<dbReference type="Proteomes" id="UP000272025">
    <property type="component" value="Unassembled WGS sequence"/>
</dbReference>
<organism evidence="5 6">
    <name type="scientific">Sodiomyces alkalinus (strain CBS 110278 / VKM F-3762 / F11)</name>
    <name type="common">Alkaliphilic filamentous fungus</name>
    <dbReference type="NCBI Taxonomy" id="1314773"/>
    <lineage>
        <taxon>Eukaryota</taxon>
        <taxon>Fungi</taxon>
        <taxon>Dikarya</taxon>
        <taxon>Ascomycota</taxon>
        <taxon>Pezizomycotina</taxon>
        <taxon>Sordariomycetes</taxon>
        <taxon>Hypocreomycetidae</taxon>
        <taxon>Glomerellales</taxon>
        <taxon>Plectosphaerellaceae</taxon>
        <taxon>Sodiomyces</taxon>
    </lineage>
</organism>
<dbReference type="GeneID" id="39575278"/>
<dbReference type="InterPro" id="IPR036291">
    <property type="entry name" value="NAD(P)-bd_dom_sf"/>
</dbReference>
<evidence type="ECO:0000313" key="5">
    <source>
        <dbReference type="EMBL" id="ROT39953.1"/>
    </source>
</evidence>
<reference evidence="5 6" key="1">
    <citation type="journal article" date="2018" name="Mol. Ecol.">
        <title>The obligate alkalophilic soda-lake fungus Sodiomyces alkalinus has shifted to a protein diet.</title>
        <authorList>
            <person name="Grum-Grzhimaylo A.A."/>
            <person name="Falkoski D.L."/>
            <person name="van den Heuvel J."/>
            <person name="Valero-Jimenez C.A."/>
            <person name="Min B."/>
            <person name="Choi I.G."/>
            <person name="Lipzen A."/>
            <person name="Daum C.G."/>
            <person name="Aanen D.K."/>
            <person name="Tsang A."/>
            <person name="Henrissat B."/>
            <person name="Bilanenko E.N."/>
            <person name="de Vries R.P."/>
            <person name="van Kan J.A.L."/>
            <person name="Grigoriev I.V."/>
            <person name="Debets A.J.M."/>
        </authorList>
    </citation>
    <scope>NUCLEOTIDE SEQUENCE [LARGE SCALE GENOMIC DNA]</scope>
    <source>
        <strain evidence="5 6">F11</strain>
    </source>
</reference>
<dbReference type="STRING" id="1314773.A0A3N2PZM8"/>
<proteinExistence type="inferred from homology"/>
<evidence type="ECO:0000256" key="1">
    <source>
        <dbReference type="ARBA" id="ARBA00006328"/>
    </source>
</evidence>
<dbReference type="SUPFAM" id="SSF51735">
    <property type="entry name" value="NAD(P)-binding Rossmann-fold domains"/>
    <property type="match status" value="1"/>
</dbReference>
<gene>
    <name evidence="5" type="ORF">SODALDRAFT_142338</name>
</gene>
<feature type="domain" description="NmrA-like" evidence="4">
    <location>
        <begin position="7"/>
        <end position="171"/>
    </location>
</feature>
<evidence type="ECO:0000313" key="6">
    <source>
        <dbReference type="Proteomes" id="UP000272025"/>
    </source>
</evidence>
<keyword evidence="3" id="KW-0560">Oxidoreductase</keyword>
<evidence type="ECO:0000259" key="4">
    <source>
        <dbReference type="Pfam" id="PF05368"/>
    </source>
</evidence>
<dbReference type="AlphaFoldDB" id="A0A3N2PZM8"/>
<dbReference type="OrthoDB" id="419598at2759"/>
<accession>A0A3N2PZM8</accession>
<dbReference type="Pfam" id="PF05368">
    <property type="entry name" value="NmrA"/>
    <property type="match status" value="1"/>
</dbReference>
<protein>
    <submittedName>
        <fullName evidence="5">NAD(P)-binding protein</fullName>
    </submittedName>
</protein>
<dbReference type="GO" id="GO:0005634">
    <property type="term" value="C:nucleus"/>
    <property type="evidence" value="ECO:0007669"/>
    <property type="project" value="TreeGrafter"/>
</dbReference>
<name>A0A3N2PZM8_SODAK</name>
<dbReference type="InterPro" id="IPR051164">
    <property type="entry name" value="NmrA-like_oxidored"/>
</dbReference>
<dbReference type="Gene3D" id="3.40.50.720">
    <property type="entry name" value="NAD(P)-binding Rossmann-like Domain"/>
    <property type="match status" value="1"/>
</dbReference>
<dbReference type="PANTHER" id="PTHR42748">
    <property type="entry name" value="NITROGEN METABOLITE REPRESSION PROTEIN NMRA FAMILY MEMBER"/>
    <property type="match status" value="1"/>
</dbReference>
<sequence length="232" mass="25627">MPDLTDWDANLRQAKLILSLAKVAGVRHVVYTSSVAVDTPERFPHWDPNTTVASVLLSKQSIEAEVRESGFETWTILRPACFMANFVLPFVQMYRDLAGEGRWVTPFAEETVLPLVDTEAMGAFSCAAILEPERFHGRVVTYADELVTVGTILKKLSAATGRGLRLVTMSEQEIDAGKAKDPFVGGQLHCTGMTGFIDMESVKAYGIPLSSFETYLAREKDRVASTYLQKES</sequence>
<evidence type="ECO:0000256" key="2">
    <source>
        <dbReference type="ARBA" id="ARBA00022857"/>
    </source>
</evidence>
<dbReference type="InterPro" id="IPR008030">
    <property type="entry name" value="NmrA-like"/>
</dbReference>
<keyword evidence="6" id="KW-1185">Reference proteome</keyword>
<dbReference type="GO" id="GO:0016491">
    <property type="term" value="F:oxidoreductase activity"/>
    <property type="evidence" value="ECO:0007669"/>
    <property type="project" value="UniProtKB-KW"/>
</dbReference>
<comment type="similarity">
    <text evidence="1">Belongs to the NmrA-type oxidoreductase family.</text>
</comment>